<dbReference type="WBParaSite" id="HPBE_0000147001-mRNA-1">
    <property type="protein sequence ID" value="HPBE_0000147001-mRNA-1"/>
    <property type="gene ID" value="HPBE_0000147001"/>
</dbReference>
<gene>
    <name evidence="2" type="ORF">HPBE_LOCUS1471</name>
</gene>
<evidence type="ECO:0000256" key="1">
    <source>
        <dbReference type="SAM" id="Coils"/>
    </source>
</evidence>
<accession>A0A3P7UG71</accession>
<reference evidence="4" key="2">
    <citation type="submission" date="2019-09" db="UniProtKB">
        <authorList>
            <consortium name="WormBaseParasite"/>
        </authorList>
    </citation>
    <scope>IDENTIFICATION</scope>
</reference>
<dbReference type="AlphaFoldDB" id="A0A183F5M8"/>
<sequence length="176" mass="19513">MPTVGSIKAQITRAANALRTLVDTTEESLSIPPSNINTGNLDEFRAHWEINGCDQIVERAEELIAKLQAALVDTAAEVAELHHVLSVNVYTTELYATTSIRQEVQYDQIPRDAIDTIDIVHHDEIRAWNQDAPLEEDHAPLVDLTGHLLLEKTITGVGSAEEETRHTPELAFKTSQ</sequence>
<evidence type="ECO:0000313" key="4">
    <source>
        <dbReference type="WBParaSite" id="HPBE_0000147001-mRNA-1"/>
    </source>
</evidence>
<evidence type="ECO:0000313" key="2">
    <source>
        <dbReference type="EMBL" id="VDO19853.1"/>
    </source>
</evidence>
<evidence type="ECO:0000313" key="3">
    <source>
        <dbReference type="Proteomes" id="UP000050761"/>
    </source>
</evidence>
<dbReference type="EMBL" id="UZAH01001613">
    <property type="protein sequence ID" value="VDO19853.1"/>
    <property type="molecule type" value="Genomic_DNA"/>
</dbReference>
<accession>A0A183F5M8</accession>
<dbReference type="Proteomes" id="UP000050761">
    <property type="component" value="Unassembled WGS sequence"/>
</dbReference>
<protein>
    <submittedName>
        <fullName evidence="4">Mediator of RNA polymerase II transcription subunit 21</fullName>
    </submittedName>
</protein>
<keyword evidence="1" id="KW-0175">Coiled coil</keyword>
<feature type="coiled-coil region" evidence="1">
    <location>
        <begin position="50"/>
        <end position="77"/>
    </location>
</feature>
<name>A0A183F5M8_HELPZ</name>
<reference evidence="2 3" key="1">
    <citation type="submission" date="2018-11" db="EMBL/GenBank/DDBJ databases">
        <authorList>
            <consortium name="Pathogen Informatics"/>
        </authorList>
    </citation>
    <scope>NUCLEOTIDE SEQUENCE [LARGE SCALE GENOMIC DNA]</scope>
</reference>
<keyword evidence="3" id="KW-1185">Reference proteome</keyword>
<proteinExistence type="predicted"/>
<organism evidence="3 4">
    <name type="scientific">Heligmosomoides polygyrus</name>
    <name type="common">Parasitic roundworm</name>
    <dbReference type="NCBI Taxonomy" id="6339"/>
    <lineage>
        <taxon>Eukaryota</taxon>
        <taxon>Metazoa</taxon>
        <taxon>Ecdysozoa</taxon>
        <taxon>Nematoda</taxon>
        <taxon>Chromadorea</taxon>
        <taxon>Rhabditida</taxon>
        <taxon>Rhabditina</taxon>
        <taxon>Rhabditomorpha</taxon>
        <taxon>Strongyloidea</taxon>
        <taxon>Heligmosomidae</taxon>
        <taxon>Heligmosomoides</taxon>
    </lineage>
</organism>